<evidence type="ECO:0000313" key="2">
    <source>
        <dbReference type="Proteomes" id="UP000217790"/>
    </source>
</evidence>
<keyword evidence="2" id="KW-1185">Reference proteome</keyword>
<gene>
    <name evidence="1" type="ORF">ARMGADRAFT_1018544</name>
</gene>
<dbReference type="Proteomes" id="UP000217790">
    <property type="component" value="Unassembled WGS sequence"/>
</dbReference>
<protein>
    <submittedName>
        <fullName evidence="1">Uncharacterized protein</fullName>
    </submittedName>
</protein>
<dbReference type="InParanoid" id="A0A2H3CRC7"/>
<proteinExistence type="predicted"/>
<dbReference type="AlphaFoldDB" id="A0A2H3CRC7"/>
<dbReference type="EMBL" id="KZ293698">
    <property type="protein sequence ID" value="PBK84420.1"/>
    <property type="molecule type" value="Genomic_DNA"/>
</dbReference>
<evidence type="ECO:0000313" key="1">
    <source>
        <dbReference type="EMBL" id="PBK84420.1"/>
    </source>
</evidence>
<name>A0A2H3CRC7_ARMGA</name>
<accession>A0A2H3CRC7</accession>
<reference evidence="2" key="1">
    <citation type="journal article" date="2017" name="Nat. Ecol. Evol.">
        <title>Genome expansion and lineage-specific genetic innovations in the forest pathogenic fungi Armillaria.</title>
        <authorList>
            <person name="Sipos G."/>
            <person name="Prasanna A.N."/>
            <person name="Walter M.C."/>
            <person name="O'Connor E."/>
            <person name="Balint B."/>
            <person name="Krizsan K."/>
            <person name="Kiss B."/>
            <person name="Hess J."/>
            <person name="Varga T."/>
            <person name="Slot J."/>
            <person name="Riley R."/>
            <person name="Boka B."/>
            <person name="Rigling D."/>
            <person name="Barry K."/>
            <person name="Lee J."/>
            <person name="Mihaltcheva S."/>
            <person name="LaButti K."/>
            <person name="Lipzen A."/>
            <person name="Waldron R."/>
            <person name="Moloney N.M."/>
            <person name="Sperisen C."/>
            <person name="Kredics L."/>
            <person name="Vagvoelgyi C."/>
            <person name="Patrignani A."/>
            <person name="Fitzpatrick D."/>
            <person name="Nagy I."/>
            <person name="Doyle S."/>
            <person name="Anderson J.B."/>
            <person name="Grigoriev I.V."/>
            <person name="Gueldener U."/>
            <person name="Muensterkoetter M."/>
            <person name="Nagy L.G."/>
        </authorList>
    </citation>
    <scope>NUCLEOTIDE SEQUENCE [LARGE SCALE GENOMIC DNA]</scope>
    <source>
        <strain evidence="2">Ar21-2</strain>
    </source>
</reference>
<organism evidence="1 2">
    <name type="scientific">Armillaria gallica</name>
    <name type="common">Bulbous honey fungus</name>
    <name type="synonym">Armillaria bulbosa</name>
    <dbReference type="NCBI Taxonomy" id="47427"/>
    <lineage>
        <taxon>Eukaryota</taxon>
        <taxon>Fungi</taxon>
        <taxon>Dikarya</taxon>
        <taxon>Basidiomycota</taxon>
        <taxon>Agaricomycotina</taxon>
        <taxon>Agaricomycetes</taxon>
        <taxon>Agaricomycetidae</taxon>
        <taxon>Agaricales</taxon>
        <taxon>Marasmiineae</taxon>
        <taxon>Physalacriaceae</taxon>
        <taxon>Armillaria</taxon>
    </lineage>
</organism>
<sequence>MRSLAPSFRAVSLARLLDVHVRSQSAIVPIPVERCRIPMIAHGPNKARKMEASLNAAYFWYVTVTCHSVAT</sequence>